<protein>
    <submittedName>
        <fullName evidence="2">Uncharacterized protein</fullName>
    </submittedName>
</protein>
<accession>A0A4R6RVP3</accession>
<comment type="caution">
    <text evidence="2">The sequence shown here is derived from an EMBL/GenBank/DDBJ whole genome shotgun (WGS) entry which is preliminary data.</text>
</comment>
<feature type="region of interest" description="Disordered" evidence="1">
    <location>
        <begin position="1"/>
        <end position="62"/>
    </location>
</feature>
<dbReference type="OrthoDB" id="5519961at2"/>
<name>A0A4R6RVP3_LABRH</name>
<organism evidence="2 3">
    <name type="scientific">Labedaea rhizosphaerae</name>
    <dbReference type="NCBI Taxonomy" id="598644"/>
    <lineage>
        <taxon>Bacteria</taxon>
        <taxon>Bacillati</taxon>
        <taxon>Actinomycetota</taxon>
        <taxon>Actinomycetes</taxon>
        <taxon>Pseudonocardiales</taxon>
        <taxon>Pseudonocardiaceae</taxon>
        <taxon>Labedaea</taxon>
    </lineage>
</organism>
<dbReference type="AlphaFoldDB" id="A0A4R6RVP3"/>
<gene>
    <name evidence="2" type="ORF">EV186_10953</name>
</gene>
<evidence type="ECO:0000256" key="1">
    <source>
        <dbReference type="SAM" id="MobiDB-lite"/>
    </source>
</evidence>
<dbReference type="Proteomes" id="UP000295444">
    <property type="component" value="Unassembled WGS sequence"/>
</dbReference>
<feature type="compositionally biased region" description="Basic and acidic residues" evidence="1">
    <location>
        <begin position="1"/>
        <end position="20"/>
    </location>
</feature>
<evidence type="ECO:0000313" key="3">
    <source>
        <dbReference type="Proteomes" id="UP000295444"/>
    </source>
</evidence>
<dbReference type="EMBL" id="SNXZ01000009">
    <property type="protein sequence ID" value="TDP91061.1"/>
    <property type="molecule type" value="Genomic_DNA"/>
</dbReference>
<reference evidence="2 3" key="1">
    <citation type="submission" date="2019-03" db="EMBL/GenBank/DDBJ databases">
        <title>Genomic Encyclopedia of Type Strains, Phase IV (KMG-IV): sequencing the most valuable type-strain genomes for metagenomic binning, comparative biology and taxonomic classification.</title>
        <authorList>
            <person name="Goeker M."/>
        </authorList>
    </citation>
    <scope>NUCLEOTIDE SEQUENCE [LARGE SCALE GENOMIC DNA]</scope>
    <source>
        <strain evidence="2 3">DSM 45361</strain>
    </source>
</reference>
<feature type="compositionally biased region" description="Basic and acidic residues" evidence="1">
    <location>
        <begin position="30"/>
        <end position="39"/>
    </location>
</feature>
<sequence>MPRESDQHGPRKDDALKNELRGMMQANRPTRAEEWHDPEPPADDDPAVRPFAPEQPFDQEPR</sequence>
<evidence type="ECO:0000313" key="2">
    <source>
        <dbReference type="EMBL" id="TDP91061.1"/>
    </source>
</evidence>
<dbReference type="RefSeq" id="WP_133853858.1">
    <property type="nucleotide sequence ID" value="NZ_SNXZ01000009.1"/>
</dbReference>
<proteinExistence type="predicted"/>
<keyword evidence="3" id="KW-1185">Reference proteome</keyword>